<dbReference type="GO" id="GO:0003700">
    <property type="term" value="F:DNA-binding transcription factor activity"/>
    <property type="evidence" value="ECO:0007669"/>
    <property type="project" value="InterPro"/>
</dbReference>
<proteinExistence type="predicted"/>
<dbReference type="GO" id="GO:0003677">
    <property type="term" value="F:DNA binding"/>
    <property type="evidence" value="ECO:0007669"/>
    <property type="project" value="UniProtKB-KW"/>
</dbReference>
<dbReference type="SUPFAM" id="SSF46785">
    <property type="entry name" value="Winged helix' DNA-binding domain"/>
    <property type="match status" value="1"/>
</dbReference>
<dbReference type="Proteomes" id="UP000186559">
    <property type="component" value="Plasmid pTPRO1"/>
</dbReference>
<dbReference type="Gene3D" id="3.40.50.2300">
    <property type="match status" value="2"/>
</dbReference>
<sequence length="353" mass="39335">MSRTEEISRHIAEEIARREPGERLPTVREMMKRFRTAQRTVEAALAPFIAEGRLQVRRGAGIVVTEPATRAQAWEADVLILYRISASRLARNLLMELETRLRARDLRVMLLGFSDDAHALSVLSRLGRFRVCLVQVHFEPLQLPFLASLAEHADSVVVDGISTTGVGIDAIGTNWREALVVAMRRLREKGHARIAFLTSGHPARQIAMARREYRRLGEAMPGGGWLIELDALPGDYTSDRIVRALESQRDPDGRLPFTALVLWGLVDGLVLDSALSRLGLLGGRDLSVILLGSVDFGPEHLNSFDVVGNRDAEKIDRFEAVILSRLEDDTTEPDTHYLPLHRLDFGSVADLTE</sequence>
<evidence type="ECO:0000313" key="5">
    <source>
        <dbReference type="EMBL" id="APX25895.1"/>
    </source>
</evidence>
<dbReference type="AlphaFoldDB" id="A0A1U7DCX1"/>
<keyword evidence="1" id="KW-0805">Transcription regulation</keyword>
<dbReference type="RefSeq" id="WP_017468383.1">
    <property type="nucleotide sequence ID" value="NZ_CP014797.1"/>
</dbReference>
<dbReference type="InterPro" id="IPR028082">
    <property type="entry name" value="Peripla_BP_I"/>
</dbReference>
<keyword evidence="5" id="KW-0614">Plasmid</keyword>
<dbReference type="InterPro" id="IPR036390">
    <property type="entry name" value="WH_DNA-bd_sf"/>
</dbReference>
<dbReference type="SMART" id="SM00345">
    <property type="entry name" value="HTH_GNTR"/>
    <property type="match status" value="1"/>
</dbReference>
<dbReference type="KEGG" id="tpro:Ga0080559_TMP412"/>
<evidence type="ECO:0000256" key="3">
    <source>
        <dbReference type="ARBA" id="ARBA00023163"/>
    </source>
</evidence>
<geneLocation type="plasmid" evidence="6">
    <name>ptpro1</name>
</geneLocation>
<evidence type="ECO:0000259" key="4">
    <source>
        <dbReference type="PROSITE" id="PS50949"/>
    </source>
</evidence>
<dbReference type="Pfam" id="PF00392">
    <property type="entry name" value="GntR"/>
    <property type="match status" value="1"/>
</dbReference>
<evidence type="ECO:0000256" key="1">
    <source>
        <dbReference type="ARBA" id="ARBA00023015"/>
    </source>
</evidence>
<dbReference type="Gene3D" id="1.10.10.10">
    <property type="entry name" value="Winged helix-like DNA-binding domain superfamily/Winged helix DNA-binding domain"/>
    <property type="match status" value="1"/>
</dbReference>
<gene>
    <name evidence="5" type="ORF">Ga0080559_TMP412</name>
</gene>
<accession>A0A1U7DCX1</accession>
<reference evidence="5 6" key="1">
    <citation type="submission" date="2016-03" db="EMBL/GenBank/DDBJ databases">
        <title>Deep-sea bacteria in the southern Pacific.</title>
        <authorList>
            <person name="Tang K."/>
        </authorList>
    </citation>
    <scope>NUCLEOTIDE SEQUENCE [LARGE SCALE GENOMIC DNA]</scope>
    <source>
        <strain evidence="5 6">JLT2016</strain>
        <plasmid evidence="6">Plasmid ptpro1</plasmid>
    </source>
</reference>
<evidence type="ECO:0000256" key="2">
    <source>
        <dbReference type="ARBA" id="ARBA00023125"/>
    </source>
</evidence>
<protein>
    <submittedName>
        <fullName evidence="5">Transcriptional regulator, gntR family</fullName>
    </submittedName>
</protein>
<evidence type="ECO:0000313" key="6">
    <source>
        <dbReference type="Proteomes" id="UP000186559"/>
    </source>
</evidence>
<keyword evidence="2" id="KW-0238">DNA-binding</keyword>
<dbReference type="SUPFAM" id="SSF53822">
    <property type="entry name" value="Periplasmic binding protein-like I"/>
    <property type="match status" value="1"/>
</dbReference>
<dbReference type="InterPro" id="IPR036388">
    <property type="entry name" value="WH-like_DNA-bd_sf"/>
</dbReference>
<dbReference type="InterPro" id="IPR000524">
    <property type="entry name" value="Tscrpt_reg_HTH_GntR"/>
</dbReference>
<name>A0A1U7DCX1_9RHOB</name>
<keyword evidence="3" id="KW-0804">Transcription</keyword>
<dbReference type="EMBL" id="CP014797">
    <property type="protein sequence ID" value="APX25895.1"/>
    <property type="molecule type" value="Genomic_DNA"/>
</dbReference>
<feature type="domain" description="HTH gntR-type" evidence="4">
    <location>
        <begin position="1"/>
        <end position="67"/>
    </location>
</feature>
<dbReference type="PROSITE" id="PS50949">
    <property type="entry name" value="HTH_GNTR"/>
    <property type="match status" value="1"/>
</dbReference>
<keyword evidence="6" id="KW-1185">Reference proteome</keyword>
<organism evidence="5 6">
    <name type="scientific">Salipiger profundus</name>
    <dbReference type="NCBI Taxonomy" id="1229727"/>
    <lineage>
        <taxon>Bacteria</taxon>
        <taxon>Pseudomonadati</taxon>
        <taxon>Pseudomonadota</taxon>
        <taxon>Alphaproteobacteria</taxon>
        <taxon>Rhodobacterales</taxon>
        <taxon>Roseobacteraceae</taxon>
        <taxon>Salipiger</taxon>
    </lineage>
</organism>